<keyword evidence="2" id="KW-0808">Transferase</keyword>
<feature type="domain" description="DUF3492" evidence="1">
    <location>
        <begin position="12"/>
        <end position="292"/>
    </location>
</feature>
<gene>
    <name evidence="2" type="ORF">BX592_12919</name>
</gene>
<dbReference type="PANTHER" id="PTHR12526:SF608">
    <property type="entry name" value="PELF"/>
    <property type="match status" value="1"/>
</dbReference>
<dbReference type="GO" id="GO:0016740">
    <property type="term" value="F:transferase activity"/>
    <property type="evidence" value="ECO:0007669"/>
    <property type="project" value="UniProtKB-KW"/>
</dbReference>
<name>A0A4R8L855_9BURK</name>
<dbReference type="AlphaFoldDB" id="A0A4R8L855"/>
<dbReference type="Proteomes" id="UP000295509">
    <property type="component" value="Unassembled WGS sequence"/>
</dbReference>
<dbReference type="OrthoDB" id="9772485at2"/>
<evidence type="ECO:0000259" key="1">
    <source>
        <dbReference type="Pfam" id="PF11997"/>
    </source>
</evidence>
<dbReference type="CDD" id="cd03813">
    <property type="entry name" value="GT4-like"/>
    <property type="match status" value="1"/>
</dbReference>
<dbReference type="SUPFAM" id="SSF53756">
    <property type="entry name" value="UDP-Glycosyltransferase/glycogen phosphorylase"/>
    <property type="match status" value="1"/>
</dbReference>
<dbReference type="Gene3D" id="3.40.50.2000">
    <property type="entry name" value="Glycogen Phosphorylase B"/>
    <property type="match status" value="2"/>
</dbReference>
<dbReference type="Pfam" id="PF11997">
    <property type="entry name" value="DUF3492"/>
    <property type="match status" value="1"/>
</dbReference>
<sequence length="557" mass="61437">MNQPFLRRAAEADVCLLLEGTFPFVRGGVSSWVDLMIRSYPDTRFAIAFVGSREEDYHGAVYALPDNVVHFEAHYLYEAAPAETQVAREIPGDTRAFAKSAELHDAWRNRHGANPATLMADMVHLIGDDGPLNEAQFASSRAAWDFIVDQYHRHCTDPSFTDYFWTVRIMHKPLWQLARIAAQLPPARVYHTVSTGYAGFLGALLHYRTGRPLLVSEHGIYTKERKIDLLQSQWIRDNRGAFERDIAKISYFRELWVRFFEALGKLAYDAADDIVALYETNRQRQVADGADAARTRNIPNGVDVDALAPLVDKRAERAREPAHAARGKVVALIGRVVPIKDIKTFIRAMFIVSRTMPDIEGWIVGPEEEDPAYAQECRALAQSLGLANHVKFLGFQRIDAILPQVDALALTSISEALPLVVLEGFAAGVPSITTDVGSCRQLIEGYGDDDRALGAAGLVVPIANPAAFAQAVVELLGDAPRWHAAQAAGIARVRRFYTKAQMIDQYRALYERLMAMPTRPARAAANGAAGAVIGCPMHAGAANAATGSKQREAQEHR</sequence>
<dbReference type="Pfam" id="PF13692">
    <property type="entry name" value="Glyco_trans_1_4"/>
    <property type="match status" value="1"/>
</dbReference>
<evidence type="ECO:0000313" key="2">
    <source>
        <dbReference type="EMBL" id="TDY38903.1"/>
    </source>
</evidence>
<organism evidence="2 3">
    <name type="scientific">Paraburkholderia rhizosphaerae</name>
    <dbReference type="NCBI Taxonomy" id="480658"/>
    <lineage>
        <taxon>Bacteria</taxon>
        <taxon>Pseudomonadati</taxon>
        <taxon>Pseudomonadota</taxon>
        <taxon>Betaproteobacteria</taxon>
        <taxon>Burkholderiales</taxon>
        <taxon>Burkholderiaceae</taxon>
        <taxon>Paraburkholderia</taxon>
    </lineage>
</organism>
<proteinExistence type="predicted"/>
<comment type="caution">
    <text evidence="2">The sequence shown here is derived from an EMBL/GenBank/DDBJ whole genome shotgun (WGS) entry which is preliminary data.</text>
</comment>
<dbReference type="RefSeq" id="WP_134196606.1">
    <property type="nucleotide sequence ID" value="NZ_JBHLUW010000019.1"/>
</dbReference>
<dbReference type="PANTHER" id="PTHR12526">
    <property type="entry name" value="GLYCOSYLTRANSFERASE"/>
    <property type="match status" value="1"/>
</dbReference>
<dbReference type="NCBIfam" id="NF038011">
    <property type="entry name" value="PelF"/>
    <property type="match status" value="1"/>
</dbReference>
<dbReference type="InterPro" id="IPR047691">
    <property type="entry name" value="PelF-like"/>
</dbReference>
<accession>A0A4R8L855</accession>
<dbReference type="InterPro" id="IPR022622">
    <property type="entry name" value="DUF3492"/>
</dbReference>
<evidence type="ECO:0000313" key="3">
    <source>
        <dbReference type="Proteomes" id="UP000295509"/>
    </source>
</evidence>
<reference evidence="2 3" key="1">
    <citation type="submission" date="2019-03" db="EMBL/GenBank/DDBJ databases">
        <title>Genomic Encyclopedia of Type Strains, Phase III (KMG-III): the genomes of soil and plant-associated and newly described type strains.</title>
        <authorList>
            <person name="Whitman W."/>
        </authorList>
    </citation>
    <scope>NUCLEOTIDE SEQUENCE [LARGE SCALE GENOMIC DNA]</scope>
    <source>
        <strain evidence="2 3">LMG 29544</strain>
    </source>
</reference>
<protein>
    <submittedName>
        <fullName evidence="2">Glycosyltransferase involved in cell wall biosynthesis</fullName>
    </submittedName>
</protein>
<keyword evidence="3" id="KW-1185">Reference proteome</keyword>
<dbReference type="EMBL" id="SORE01000029">
    <property type="protein sequence ID" value="TDY38903.1"/>
    <property type="molecule type" value="Genomic_DNA"/>
</dbReference>